<dbReference type="EMBL" id="JBHULN010000021">
    <property type="protein sequence ID" value="MFD2573767.1"/>
    <property type="molecule type" value="Genomic_DNA"/>
</dbReference>
<sequence>MEPTTDLFTDRYGIPKYAGQRMAKADFLHWESDDNYVYEYNNGTLEPTTSMRQDEDYLLTNLENHFFQTDAFKEGSRLRAEMDIWLTEKQMRRHDVSYFTADQLKGMAAGENEIAKFTIEFSSESDDMAKSIKNYTRILRQAFRWCGGFYPLFKEVYVYTSPKTVTICTDTDILNAAPALPELQLTVDELFRR</sequence>
<dbReference type="SUPFAM" id="SSF52980">
    <property type="entry name" value="Restriction endonuclease-like"/>
    <property type="match status" value="1"/>
</dbReference>
<dbReference type="RefSeq" id="WP_381526756.1">
    <property type="nucleotide sequence ID" value="NZ_JBHULN010000021.1"/>
</dbReference>
<dbReference type="InterPro" id="IPR012296">
    <property type="entry name" value="Nuclease_put_TT1808"/>
</dbReference>
<name>A0ABW5MAZ1_9BACT</name>
<keyword evidence="2" id="KW-1185">Reference proteome</keyword>
<gene>
    <name evidence="1" type="ORF">ACFSUS_24225</name>
</gene>
<dbReference type="Proteomes" id="UP001597469">
    <property type="component" value="Unassembled WGS sequence"/>
</dbReference>
<proteinExistence type="predicted"/>
<dbReference type="InterPro" id="IPR011335">
    <property type="entry name" value="Restrct_endonuc-II-like"/>
</dbReference>
<organism evidence="1 2">
    <name type="scientific">Spirosoma soli</name>
    <dbReference type="NCBI Taxonomy" id="1770529"/>
    <lineage>
        <taxon>Bacteria</taxon>
        <taxon>Pseudomonadati</taxon>
        <taxon>Bacteroidota</taxon>
        <taxon>Cytophagia</taxon>
        <taxon>Cytophagales</taxon>
        <taxon>Cytophagaceae</taxon>
        <taxon>Spirosoma</taxon>
    </lineage>
</organism>
<accession>A0ABW5MAZ1</accession>
<dbReference type="Gene3D" id="3.90.1570.10">
    <property type="entry name" value="tt1808, chain A"/>
    <property type="match status" value="1"/>
</dbReference>
<comment type="caution">
    <text evidence="1">The sequence shown here is derived from an EMBL/GenBank/DDBJ whole genome shotgun (WGS) entry which is preliminary data.</text>
</comment>
<evidence type="ECO:0000313" key="1">
    <source>
        <dbReference type="EMBL" id="MFD2573767.1"/>
    </source>
</evidence>
<protein>
    <submittedName>
        <fullName evidence="1">Uncharacterized protein</fullName>
    </submittedName>
</protein>
<reference evidence="2" key="1">
    <citation type="journal article" date="2019" name="Int. J. Syst. Evol. Microbiol.">
        <title>The Global Catalogue of Microorganisms (GCM) 10K type strain sequencing project: providing services to taxonomists for standard genome sequencing and annotation.</title>
        <authorList>
            <consortium name="The Broad Institute Genomics Platform"/>
            <consortium name="The Broad Institute Genome Sequencing Center for Infectious Disease"/>
            <person name="Wu L."/>
            <person name="Ma J."/>
        </authorList>
    </citation>
    <scope>NUCLEOTIDE SEQUENCE [LARGE SCALE GENOMIC DNA]</scope>
    <source>
        <strain evidence="2">KCTC 42805</strain>
    </source>
</reference>
<evidence type="ECO:0000313" key="2">
    <source>
        <dbReference type="Proteomes" id="UP001597469"/>
    </source>
</evidence>